<organism evidence="6 7">
    <name type="scientific">Legionella worsleiensis</name>
    <dbReference type="NCBI Taxonomy" id="45076"/>
    <lineage>
        <taxon>Bacteria</taxon>
        <taxon>Pseudomonadati</taxon>
        <taxon>Pseudomonadota</taxon>
        <taxon>Gammaproteobacteria</taxon>
        <taxon>Legionellales</taxon>
        <taxon>Legionellaceae</taxon>
        <taxon>Legionella</taxon>
    </lineage>
</organism>
<dbReference type="PANTHER" id="PTHR31609">
    <property type="entry name" value="YDJC DEACETYLASE FAMILY MEMBER"/>
    <property type="match status" value="1"/>
</dbReference>
<keyword evidence="2" id="KW-0479">Metal-binding</keyword>
<keyword evidence="7" id="KW-1185">Reference proteome</keyword>
<dbReference type="CDD" id="cd10807">
    <property type="entry name" value="YdjC_like_3"/>
    <property type="match status" value="1"/>
</dbReference>
<dbReference type="SUPFAM" id="SSF88713">
    <property type="entry name" value="Glycoside hydrolase/deacetylase"/>
    <property type="match status" value="1"/>
</dbReference>
<dbReference type="GO" id="GO:0046872">
    <property type="term" value="F:metal ion binding"/>
    <property type="evidence" value="ECO:0007669"/>
    <property type="project" value="UniProtKB-KW"/>
</dbReference>
<evidence type="ECO:0000256" key="2">
    <source>
        <dbReference type="ARBA" id="ARBA00022723"/>
    </source>
</evidence>
<accession>A0A0W1AAA1</accession>
<dbReference type="Gene3D" id="3.20.20.370">
    <property type="entry name" value="Glycoside hydrolase/deacetylase"/>
    <property type="match status" value="1"/>
</dbReference>
<evidence type="ECO:0000256" key="3">
    <source>
        <dbReference type="ARBA" id="ARBA00022801"/>
    </source>
</evidence>
<dbReference type="GO" id="GO:0019213">
    <property type="term" value="F:deacetylase activity"/>
    <property type="evidence" value="ECO:0007669"/>
    <property type="project" value="TreeGrafter"/>
</dbReference>
<evidence type="ECO:0000313" key="6">
    <source>
        <dbReference type="EMBL" id="KTD78271.1"/>
    </source>
</evidence>
<keyword evidence="5" id="KW-0119">Carbohydrate metabolism</keyword>
<keyword evidence="3" id="KW-0378">Hydrolase</keyword>
<dbReference type="EMBL" id="LNZC01000020">
    <property type="protein sequence ID" value="KTD78271.1"/>
    <property type="molecule type" value="Genomic_DNA"/>
</dbReference>
<dbReference type="GO" id="GO:0005975">
    <property type="term" value="P:carbohydrate metabolic process"/>
    <property type="evidence" value="ECO:0007669"/>
    <property type="project" value="InterPro"/>
</dbReference>
<dbReference type="InterPro" id="IPR006879">
    <property type="entry name" value="YdjC-like"/>
</dbReference>
<dbReference type="Pfam" id="PF04794">
    <property type="entry name" value="YdjC"/>
    <property type="match status" value="1"/>
</dbReference>
<comment type="cofactor">
    <cofactor evidence="1">
        <name>Mg(2+)</name>
        <dbReference type="ChEBI" id="CHEBI:18420"/>
    </cofactor>
</comment>
<dbReference type="STRING" id="45076.Lwor_1666"/>
<name>A0A0W1AAA1_9GAMM</name>
<evidence type="ECO:0000256" key="4">
    <source>
        <dbReference type="ARBA" id="ARBA00022842"/>
    </source>
</evidence>
<comment type="caution">
    <text evidence="6">The sequence shown here is derived from an EMBL/GenBank/DDBJ whole genome shotgun (WGS) entry which is preliminary data.</text>
</comment>
<proteinExistence type="predicted"/>
<evidence type="ECO:0000256" key="1">
    <source>
        <dbReference type="ARBA" id="ARBA00001946"/>
    </source>
</evidence>
<dbReference type="Proteomes" id="UP000054662">
    <property type="component" value="Unassembled WGS sequence"/>
</dbReference>
<dbReference type="OrthoDB" id="5295855at2"/>
<protein>
    <submittedName>
        <fullName evidence="6">Cellobiose phosphorylase</fullName>
    </submittedName>
</protein>
<gene>
    <name evidence="6" type="ORF">Lwor_1666</name>
</gene>
<dbReference type="GO" id="GO:0016787">
    <property type="term" value="F:hydrolase activity"/>
    <property type="evidence" value="ECO:0007669"/>
    <property type="project" value="UniProtKB-KW"/>
</dbReference>
<keyword evidence="4" id="KW-0460">Magnesium</keyword>
<evidence type="ECO:0000313" key="7">
    <source>
        <dbReference type="Proteomes" id="UP000054662"/>
    </source>
</evidence>
<dbReference type="PANTHER" id="PTHR31609:SF1">
    <property type="entry name" value="CARBOHYDRATE DEACETYLASE"/>
    <property type="match status" value="1"/>
</dbReference>
<dbReference type="PATRIC" id="fig|45076.6.peg.1804"/>
<dbReference type="InterPro" id="IPR011330">
    <property type="entry name" value="Glyco_hydro/deAcase_b/a-brl"/>
</dbReference>
<dbReference type="AlphaFoldDB" id="A0A0W1AAA1"/>
<evidence type="ECO:0000256" key="5">
    <source>
        <dbReference type="ARBA" id="ARBA00023277"/>
    </source>
</evidence>
<reference evidence="6 7" key="1">
    <citation type="submission" date="2015-11" db="EMBL/GenBank/DDBJ databases">
        <title>Genomic analysis of 38 Legionella species identifies large and diverse effector repertoires.</title>
        <authorList>
            <person name="Burstein D."/>
            <person name="Amaro F."/>
            <person name="Zusman T."/>
            <person name="Lifshitz Z."/>
            <person name="Cohen O."/>
            <person name="Gilbert J.A."/>
            <person name="Pupko T."/>
            <person name="Shuman H.A."/>
            <person name="Segal G."/>
        </authorList>
    </citation>
    <scope>NUCLEOTIDE SEQUENCE [LARGE SCALE GENOMIC DNA]</scope>
    <source>
        <strain evidence="6 7">ATCC 49508</strain>
    </source>
</reference>
<dbReference type="RefSeq" id="WP_058493458.1">
    <property type="nucleotide sequence ID" value="NZ_CBCRUR010000012.1"/>
</dbReference>
<sequence length="277" mass="31447">MRQLKNIILCADDFGLNKGVSQGILKLAHMRRLSAVSCMVNMADFALHAHELGALQNQVQIGLHFNLTEGCFLSTPERRCFRLPELILRTHTRTLNKRSILAELNAQFERFEQVMGCTPAFIDGHQHVHQFPVVRHALFELFQQRSLHHQGVFIRSTYPAVSLSQFRFKSLLLAKTGGRQLHLQLKRLGIAHNPVFSGIYNFSPDLAYRDLFRFWLQNVPANSLIMCHPGEGNEMGDVITNARNNEMQYLMSDECLSDCEELGIVLNGNCLTTSPKS</sequence>